<evidence type="ECO:0000313" key="2">
    <source>
        <dbReference type="EMBL" id="CUT98956.1"/>
    </source>
</evidence>
<protein>
    <submittedName>
        <fullName evidence="2">Expressed protein</fullName>
    </submittedName>
</protein>
<dbReference type="AlphaFoldDB" id="A0A068Y249"/>
<proteinExistence type="predicted"/>
<reference evidence="2" key="1">
    <citation type="journal article" date="2013" name="Nature">
        <title>The genomes of four tapeworm species reveal adaptations to parasitism.</title>
        <authorList>
            <person name="Tsai I.J."/>
            <person name="Zarowiecki M."/>
            <person name="Holroyd N."/>
            <person name="Garciarrubio A."/>
            <person name="Sanchez-Flores A."/>
            <person name="Brooks K.L."/>
            <person name="Tracey A."/>
            <person name="Bobes R.J."/>
            <person name="Fragoso G."/>
            <person name="Sciutto E."/>
            <person name="Aslett M."/>
            <person name="Beasley H."/>
            <person name="Bennett H.M."/>
            <person name="Cai J."/>
            <person name="Camicia F."/>
            <person name="Clark R."/>
            <person name="Cucher M."/>
            <person name="De Silva N."/>
            <person name="Day T.A."/>
            <person name="Deplazes P."/>
            <person name="Estrada K."/>
            <person name="Fernandez C."/>
            <person name="Holland P.W."/>
            <person name="Hou J."/>
            <person name="Hu S."/>
            <person name="Huckvale T."/>
            <person name="Hung S.S."/>
            <person name="Kamenetzky L."/>
            <person name="Keane J.A."/>
            <person name="Kiss F."/>
            <person name="Koziol U."/>
            <person name="Lambert O."/>
            <person name="Liu K."/>
            <person name="Luo X."/>
            <person name="Luo Y."/>
            <person name="Macchiaroli N."/>
            <person name="Nichol S."/>
            <person name="Paps J."/>
            <person name="Parkinson J."/>
            <person name="Pouchkina-Stantcheva N."/>
            <person name="Riddiford N."/>
            <person name="Rosenzvit M."/>
            <person name="Salinas G."/>
            <person name="Wasmuth J.D."/>
            <person name="Zamanian M."/>
            <person name="Zheng Y."/>
            <person name="Cai X."/>
            <person name="Soberon X."/>
            <person name="Olson P.D."/>
            <person name="Laclette J.P."/>
            <person name="Brehm K."/>
            <person name="Berriman M."/>
            <person name="Garciarrubio A."/>
            <person name="Bobes R.J."/>
            <person name="Fragoso G."/>
            <person name="Sanchez-Flores A."/>
            <person name="Estrada K."/>
            <person name="Cevallos M.A."/>
            <person name="Morett E."/>
            <person name="Gonzalez V."/>
            <person name="Portillo T."/>
            <person name="Ochoa-Leyva A."/>
            <person name="Jose M.V."/>
            <person name="Sciutto E."/>
            <person name="Landa A."/>
            <person name="Jimenez L."/>
            <person name="Valdes V."/>
            <person name="Carrero J.C."/>
            <person name="Larralde C."/>
            <person name="Morales-Montor J."/>
            <person name="Limon-Lason J."/>
            <person name="Soberon X."/>
            <person name="Laclette J.P."/>
        </authorList>
    </citation>
    <scope>NUCLEOTIDE SEQUENCE [LARGE SCALE GENOMIC DNA]</scope>
</reference>
<sequence>MSSQIKGEKEDIGEKIKVEEGRHNIILPNKYLAGVFKEGGGARVSLAHELHRQRQNNSRGRISRSSGEINTRQNEEKEREMKIIIITMYKLIKITPLLTEGVHIQRGERAREQDTHAQGQRKGGEETRELRVGAVVVDPGGGA</sequence>
<feature type="region of interest" description="Disordered" evidence="1">
    <location>
        <begin position="50"/>
        <end position="77"/>
    </location>
</feature>
<reference evidence="2" key="2">
    <citation type="submission" date="2015-11" db="EMBL/GenBank/DDBJ databases">
        <authorList>
            <person name="Zhang Y."/>
            <person name="Guo Z."/>
        </authorList>
    </citation>
    <scope>NUCLEOTIDE SEQUENCE</scope>
</reference>
<evidence type="ECO:0000256" key="1">
    <source>
        <dbReference type="SAM" id="MobiDB-lite"/>
    </source>
</evidence>
<dbReference type="Proteomes" id="UP000017246">
    <property type="component" value="Unassembled WGS sequence"/>
</dbReference>
<dbReference type="EMBL" id="LN902845">
    <property type="protein sequence ID" value="CUT98956.1"/>
    <property type="molecule type" value="Genomic_DNA"/>
</dbReference>
<feature type="compositionally biased region" description="Low complexity" evidence="1">
    <location>
        <begin position="132"/>
        <end position="143"/>
    </location>
</feature>
<organism evidence="2 3">
    <name type="scientific">Echinococcus multilocularis</name>
    <name type="common">Fox tapeworm</name>
    <dbReference type="NCBI Taxonomy" id="6211"/>
    <lineage>
        <taxon>Eukaryota</taxon>
        <taxon>Metazoa</taxon>
        <taxon>Spiralia</taxon>
        <taxon>Lophotrochozoa</taxon>
        <taxon>Platyhelminthes</taxon>
        <taxon>Cestoda</taxon>
        <taxon>Eucestoda</taxon>
        <taxon>Cyclophyllidea</taxon>
        <taxon>Taeniidae</taxon>
        <taxon>Echinococcus</taxon>
    </lineage>
</organism>
<feature type="compositionally biased region" description="Low complexity" evidence="1">
    <location>
        <begin position="55"/>
        <end position="67"/>
    </location>
</feature>
<evidence type="ECO:0000313" key="3">
    <source>
        <dbReference type="Proteomes" id="UP000017246"/>
    </source>
</evidence>
<accession>A0A068Y249</accession>
<feature type="compositionally biased region" description="Basic and acidic residues" evidence="1">
    <location>
        <begin position="106"/>
        <end position="115"/>
    </location>
</feature>
<name>A0A068Y249_ECHMU</name>
<feature type="region of interest" description="Disordered" evidence="1">
    <location>
        <begin position="106"/>
        <end position="143"/>
    </location>
</feature>
<keyword evidence="3" id="KW-1185">Reference proteome</keyword>
<feature type="compositionally biased region" description="Basic and acidic residues" evidence="1">
    <location>
        <begin position="122"/>
        <end position="131"/>
    </location>
</feature>